<feature type="region of interest" description="Disordered" evidence="5">
    <location>
        <begin position="1"/>
        <end position="22"/>
    </location>
</feature>
<reference evidence="7" key="1">
    <citation type="submission" date="2020-06" db="EMBL/GenBank/DDBJ databases">
        <authorList>
            <person name="Li T."/>
            <person name="Hu X."/>
            <person name="Zhang T."/>
            <person name="Song X."/>
            <person name="Zhang H."/>
            <person name="Dai N."/>
            <person name="Sheng W."/>
            <person name="Hou X."/>
            <person name="Wei L."/>
        </authorList>
    </citation>
    <scope>NUCLEOTIDE SEQUENCE</scope>
    <source>
        <strain evidence="7">K16</strain>
        <tissue evidence="7">Leaf</tissue>
    </source>
</reference>
<dbReference type="PANTHER" id="PTHR31973:SF195">
    <property type="entry name" value="MUDR FAMILY TRANSPOSASE"/>
    <property type="match status" value="1"/>
</dbReference>
<evidence type="ECO:0000259" key="6">
    <source>
        <dbReference type="PROSITE" id="PS50966"/>
    </source>
</evidence>
<dbReference type="GO" id="GO:0008270">
    <property type="term" value="F:zinc ion binding"/>
    <property type="evidence" value="ECO:0007669"/>
    <property type="project" value="UniProtKB-KW"/>
</dbReference>
<dbReference type="InterPro" id="IPR007527">
    <property type="entry name" value="Znf_SWIM"/>
</dbReference>
<dbReference type="EMBL" id="JACGWL010000001">
    <property type="protein sequence ID" value="KAK4409484.1"/>
    <property type="molecule type" value="Genomic_DNA"/>
</dbReference>
<keyword evidence="8" id="KW-1185">Reference proteome</keyword>
<evidence type="ECO:0000256" key="2">
    <source>
        <dbReference type="ARBA" id="ARBA00022771"/>
    </source>
</evidence>
<dbReference type="SMART" id="SM00575">
    <property type="entry name" value="ZnF_PMZ"/>
    <property type="match status" value="1"/>
</dbReference>
<evidence type="ECO:0000256" key="1">
    <source>
        <dbReference type="ARBA" id="ARBA00022723"/>
    </source>
</evidence>
<comment type="caution">
    <text evidence="7">The sequence shown here is derived from an EMBL/GenBank/DDBJ whole genome shotgun (WGS) entry which is preliminary data.</text>
</comment>
<organism evidence="7 8">
    <name type="scientific">Sesamum angolense</name>
    <dbReference type="NCBI Taxonomy" id="2727404"/>
    <lineage>
        <taxon>Eukaryota</taxon>
        <taxon>Viridiplantae</taxon>
        <taxon>Streptophyta</taxon>
        <taxon>Embryophyta</taxon>
        <taxon>Tracheophyta</taxon>
        <taxon>Spermatophyta</taxon>
        <taxon>Magnoliopsida</taxon>
        <taxon>eudicotyledons</taxon>
        <taxon>Gunneridae</taxon>
        <taxon>Pentapetalae</taxon>
        <taxon>asterids</taxon>
        <taxon>lamiids</taxon>
        <taxon>Lamiales</taxon>
        <taxon>Pedaliaceae</taxon>
        <taxon>Sesamum</taxon>
    </lineage>
</organism>
<dbReference type="Proteomes" id="UP001289374">
    <property type="component" value="Unassembled WGS sequence"/>
</dbReference>
<evidence type="ECO:0000256" key="3">
    <source>
        <dbReference type="ARBA" id="ARBA00022833"/>
    </source>
</evidence>
<gene>
    <name evidence="7" type="ORF">Sango_0021400</name>
</gene>
<keyword evidence="3" id="KW-0862">Zinc</keyword>
<dbReference type="PROSITE" id="PS50966">
    <property type="entry name" value="ZF_SWIM"/>
    <property type="match status" value="1"/>
</dbReference>
<keyword evidence="1" id="KW-0479">Metal-binding</keyword>
<feature type="compositionally biased region" description="Polar residues" evidence="5">
    <location>
        <begin position="10"/>
        <end position="22"/>
    </location>
</feature>
<evidence type="ECO:0000256" key="4">
    <source>
        <dbReference type="PROSITE-ProRule" id="PRU00325"/>
    </source>
</evidence>
<dbReference type="AlphaFoldDB" id="A0AAE1XDM6"/>
<reference evidence="7" key="2">
    <citation type="journal article" date="2024" name="Plant">
        <title>Genomic evolution and insights into agronomic trait innovations of Sesamum species.</title>
        <authorList>
            <person name="Miao H."/>
            <person name="Wang L."/>
            <person name="Qu L."/>
            <person name="Liu H."/>
            <person name="Sun Y."/>
            <person name="Le M."/>
            <person name="Wang Q."/>
            <person name="Wei S."/>
            <person name="Zheng Y."/>
            <person name="Lin W."/>
            <person name="Duan Y."/>
            <person name="Cao H."/>
            <person name="Xiong S."/>
            <person name="Wang X."/>
            <person name="Wei L."/>
            <person name="Li C."/>
            <person name="Ma Q."/>
            <person name="Ju M."/>
            <person name="Zhao R."/>
            <person name="Li G."/>
            <person name="Mu C."/>
            <person name="Tian Q."/>
            <person name="Mei H."/>
            <person name="Zhang T."/>
            <person name="Gao T."/>
            <person name="Zhang H."/>
        </authorList>
    </citation>
    <scope>NUCLEOTIDE SEQUENCE</scope>
    <source>
        <strain evidence="7">K16</strain>
    </source>
</reference>
<dbReference type="Pfam" id="PF10551">
    <property type="entry name" value="MULE"/>
    <property type="match status" value="1"/>
</dbReference>
<proteinExistence type="predicted"/>
<sequence length="537" mass="61871">MAATFAQRGAETSSEPALPDMNTQPTLYRSIPFFEQTFPEIPADSVDVPNLRYAKFYNKSEGRLDKGMLFKTKEELMEAVQDHSIRHARREYYVTESSRTKWKVLCKHSTEGHVKCNPSYGIKHVIQNVNDQIGYDVPYQKAWYSLKMAREIVYGTWESSVQKLPAYLGAIQKYNTGTIVEWKHKGFQASTGKYVMGYVFWAFKPCIDGFQFCRNIISVDGTHLYTKYKYKLLIAAAMDGNQQVLPLAFAVVDEETYPSWKWFLQQLSRHVIRGRRVMCLISDRHGGLIKAVREGPDFVSPHGVHRYCLRHVCSNFKSTIKNVVLKDLCWQAGSEYQLRKFNCIMEEIKKHDVKAFAYLDQINKEKWTASHDGGWRCGILTTNMSECINGVLKGARRLPVSALVEITLERTVHYFHVRAIKGQKMLQNNQLWTDFACKMFISWQRKAVEHTVTKYSHAQQSASVQTRRQGRHGMNTHVVKIANRECSCGKWNQFGIPCSHAQKVCGAYNISVASMVNDYYDVMAYNNTYSKHFEPVQ</sequence>
<dbReference type="Pfam" id="PF04434">
    <property type="entry name" value="SWIM"/>
    <property type="match status" value="1"/>
</dbReference>
<accession>A0AAE1XDM6</accession>
<dbReference type="InterPro" id="IPR018289">
    <property type="entry name" value="MULE_transposase_dom"/>
</dbReference>
<protein>
    <recommendedName>
        <fullName evidence="6">SWIM-type domain-containing protein</fullName>
    </recommendedName>
</protein>
<evidence type="ECO:0000313" key="8">
    <source>
        <dbReference type="Proteomes" id="UP001289374"/>
    </source>
</evidence>
<dbReference type="PANTHER" id="PTHR31973">
    <property type="entry name" value="POLYPROTEIN, PUTATIVE-RELATED"/>
    <property type="match status" value="1"/>
</dbReference>
<dbReference type="InterPro" id="IPR006564">
    <property type="entry name" value="Znf_PMZ"/>
</dbReference>
<keyword evidence="2 4" id="KW-0863">Zinc-finger</keyword>
<name>A0AAE1XDM6_9LAMI</name>
<feature type="domain" description="SWIM-type" evidence="6">
    <location>
        <begin position="477"/>
        <end position="509"/>
    </location>
</feature>
<evidence type="ECO:0000256" key="5">
    <source>
        <dbReference type="SAM" id="MobiDB-lite"/>
    </source>
</evidence>
<evidence type="ECO:0000313" key="7">
    <source>
        <dbReference type="EMBL" id="KAK4409484.1"/>
    </source>
</evidence>